<organism evidence="9 10">
    <name type="scientific">Crepidotus variabilis</name>
    <dbReference type="NCBI Taxonomy" id="179855"/>
    <lineage>
        <taxon>Eukaryota</taxon>
        <taxon>Fungi</taxon>
        <taxon>Dikarya</taxon>
        <taxon>Basidiomycota</taxon>
        <taxon>Agaricomycotina</taxon>
        <taxon>Agaricomycetes</taxon>
        <taxon>Agaricomycetidae</taxon>
        <taxon>Agaricales</taxon>
        <taxon>Agaricineae</taxon>
        <taxon>Crepidotaceae</taxon>
        <taxon>Crepidotus</taxon>
    </lineage>
</organism>
<dbReference type="EMBL" id="MU157869">
    <property type="protein sequence ID" value="KAF9526679.1"/>
    <property type="molecule type" value="Genomic_DNA"/>
</dbReference>
<feature type="transmembrane region" description="Helical" evidence="8">
    <location>
        <begin position="93"/>
        <end position="113"/>
    </location>
</feature>
<evidence type="ECO:0000256" key="7">
    <source>
        <dbReference type="ARBA" id="ARBA00023136"/>
    </source>
</evidence>
<dbReference type="Pfam" id="PF10261">
    <property type="entry name" value="FIT"/>
    <property type="match status" value="2"/>
</dbReference>
<evidence type="ECO:0000256" key="8">
    <source>
        <dbReference type="SAM" id="Phobius"/>
    </source>
</evidence>
<proteinExistence type="predicted"/>
<evidence type="ECO:0000313" key="9">
    <source>
        <dbReference type="EMBL" id="KAF9526679.1"/>
    </source>
</evidence>
<evidence type="ECO:0000256" key="2">
    <source>
        <dbReference type="ARBA" id="ARBA00022692"/>
    </source>
</evidence>
<dbReference type="GO" id="GO:0034389">
    <property type="term" value="P:lipid droplet organization"/>
    <property type="evidence" value="ECO:0007669"/>
    <property type="project" value="TreeGrafter"/>
</dbReference>
<evidence type="ECO:0000256" key="4">
    <source>
        <dbReference type="ARBA" id="ARBA00022824"/>
    </source>
</evidence>
<dbReference type="GO" id="GO:0008654">
    <property type="term" value="P:phospholipid biosynthetic process"/>
    <property type="evidence" value="ECO:0007669"/>
    <property type="project" value="TreeGrafter"/>
</dbReference>
<accession>A0A9P6ECT2</accession>
<name>A0A9P6ECT2_9AGAR</name>
<gene>
    <name evidence="9" type="ORF">CPB83DRAFT_816818</name>
</gene>
<dbReference type="GO" id="GO:0010945">
    <property type="term" value="F:coenzyme A diphosphatase activity"/>
    <property type="evidence" value="ECO:0007669"/>
    <property type="project" value="InterPro"/>
</dbReference>
<keyword evidence="3" id="KW-0378">Hydrolase</keyword>
<dbReference type="GO" id="GO:0005789">
    <property type="term" value="C:endoplasmic reticulum membrane"/>
    <property type="evidence" value="ECO:0007669"/>
    <property type="project" value="UniProtKB-SubCell"/>
</dbReference>
<dbReference type="Proteomes" id="UP000807306">
    <property type="component" value="Unassembled WGS sequence"/>
</dbReference>
<dbReference type="GO" id="GO:0019915">
    <property type="term" value="P:lipid storage"/>
    <property type="evidence" value="ECO:0007669"/>
    <property type="project" value="InterPro"/>
</dbReference>
<comment type="subcellular location">
    <subcellularLocation>
        <location evidence="1">Endoplasmic reticulum membrane</location>
        <topology evidence="1">Multi-pass membrane protein</topology>
    </subcellularLocation>
</comment>
<comment type="caution">
    <text evidence="9">The sequence shown here is derived from an EMBL/GenBank/DDBJ whole genome shotgun (WGS) entry which is preliminary data.</text>
</comment>
<keyword evidence="2 8" id="KW-0812">Transmembrane</keyword>
<keyword evidence="5 8" id="KW-1133">Transmembrane helix</keyword>
<dbReference type="InterPro" id="IPR019388">
    <property type="entry name" value="FIT"/>
</dbReference>
<evidence type="ECO:0000256" key="6">
    <source>
        <dbReference type="ARBA" id="ARBA00023098"/>
    </source>
</evidence>
<dbReference type="PANTHER" id="PTHR23129:SF0">
    <property type="entry name" value="ACYL-COENZYME A DIPHOSPHATASE FITM2"/>
    <property type="match status" value="1"/>
</dbReference>
<dbReference type="PANTHER" id="PTHR23129">
    <property type="entry name" value="ACYL-COENZYME A DIPHOSPHATASE FITM2"/>
    <property type="match status" value="1"/>
</dbReference>
<feature type="transmembrane region" description="Helical" evidence="8">
    <location>
        <begin position="65"/>
        <end position="84"/>
    </location>
</feature>
<keyword evidence="4" id="KW-0256">Endoplasmic reticulum</keyword>
<protein>
    <submittedName>
        <fullName evidence="9">Fat storage-inducing transmembrane protein</fullName>
    </submittedName>
</protein>
<dbReference type="AlphaFoldDB" id="A0A9P6ECT2"/>
<evidence type="ECO:0000256" key="3">
    <source>
        <dbReference type="ARBA" id="ARBA00022801"/>
    </source>
</evidence>
<sequence length="265" mass="29897">MNDIRYQTLTAVSVVLFFGTAYSVLYNTYLDTSNPLLTHLPHPLAKTDYFATKSNPLNVYFIKKAWGWTTVSFLLTFLTSPEVIRTKDRIFKYLALTGIWILFTNWFFGAPILDRVTVFSGGECIAHLPTGGHITVPHELCYNHLPLTPQTHPDLFSTAALLSPEVQAKLHVVPRLRKGHDMSGHIFLLTMSILFLVDQLRPSFGQRAYKTWSTVHSWAVAAQIALVAIWFLAEYTTAVYFHSPFEKFTGYLLGVASFGVSQIFG</sequence>
<keyword evidence="10" id="KW-1185">Reference proteome</keyword>
<feature type="transmembrane region" description="Helical" evidence="8">
    <location>
        <begin position="182"/>
        <end position="200"/>
    </location>
</feature>
<dbReference type="OrthoDB" id="5579088at2759"/>
<evidence type="ECO:0000313" key="10">
    <source>
        <dbReference type="Proteomes" id="UP000807306"/>
    </source>
</evidence>
<keyword evidence="6" id="KW-0443">Lipid metabolism</keyword>
<reference evidence="9" key="1">
    <citation type="submission" date="2020-11" db="EMBL/GenBank/DDBJ databases">
        <authorList>
            <consortium name="DOE Joint Genome Institute"/>
            <person name="Ahrendt S."/>
            <person name="Riley R."/>
            <person name="Andreopoulos W."/>
            <person name="Labutti K."/>
            <person name="Pangilinan J."/>
            <person name="Ruiz-Duenas F.J."/>
            <person name="Barrasa J.M."/>
            <person name="Sanchez-Garcia M."/>
            <person name="Camarero S."/>
            <person name="Miyauchi S."/>
            <person name="Serrano A."/>
            <person name="Linde D."/>
            <person name="Babiker R."/>
            <person name="Drula E."/>
            <person name="Ayuso-Fernandez I."/>
            <person name="Pacheco R."/>
            <person name="Padilla G."/>
            <person name="Ferreira P."/>
            <person name="Barriuso J."/>
            <person name="Kellner H."/>
            <person name="Castanera R."/>
            <person name="Alfaro M."/>
            <person name="Ramirez L."/>
            <person name="Pisabarro A.G."/>
            <person name="Kuo A."/>
            <person name="Tritt A."/>
            <person name="Lipzen A."/>
            <person name="He G."/>
            <person name="Yan M."/>
            <person name="Ng V."/>
            <person name="Cullen D."/>
            <person name="Martin F."/>
            <person name="Rosso M.-N."/>
            <person name="Henrissat B."/>
            <person name="Hibbett D."/>
            <person name="Martinez A.T."/>
            <person name="Grigoriev I.V."/>
        </authorList>
    </citation>
    <scope>NUCLEOTIDE SEQUENCE</scope>
    <source>
        <strain evidence="9">CBS 506.95</strain>
    </source>
</reference>
<keyword evidence="7 8" id="KW-0472">Membrane</keyword>
<feature type="transmembrane region" description="Helical" evidence="8">
    <location>
        <begin position="212"/>
        <end position="233"/>
    </location>
</feature>
<evidence type="ECO:0000256" key="1">
    <source>
        <dbReference type="ARBA" id="ARBA00004477"/>
    </source>
</evidence>
<evidence type="ECO:0000256" key="5">
    <source>
        <dbReference type="ARBA" id="ARBA00022989"/>
    </source>
</evidence>